<dbReference type="EMBL" id="FNKY01000001">
    <property type="protein sequence ID" value="SDQ44208.1"/>
    <property type="molecule type" value="Genomic_DNA"/>
</dbReference>
<feature type="transmembrane region" description="Helical" evidence="3">
    <location>
        <begin position="256"/>
        <end position="282"/>
    </location>
</feature>
<dbReference type="Pfam" id="PF01066">
    <property type="entry name" value="CDP-OH_P_transf"/>
    <property type="match status" value="1"/>
</dbReference>
<dbReference type="InterPro" id="IPR043130">
    <property type="entry name" value="CDP-OH_PTrfase_TM_dom"/>
</dbReference>
<reference evidence="4 5" key="1">
    <citation type="submission" date="2016-10" db="EMBL/GenBank/DDBJ databases">
        <authorList>
            <person name="Varghese N."/>
            <person name="Submissions S."/>
        </authorList>
    </citation>
    <scope>NUCLEOTIDE SEQUENCE [LARGE SCALE GENOMIC DNA]</scope>
    <source>
        <strain evidence="4 5">Nl1</strain>
    </source>
</reference>
<keyword evidence="3" id="KW-0812">Transmembrane</keyword>
<evidence type="ECO:0000313" key="5">
    <source>
        <dbReference type="Proteomes" id="UP000183471"/>
    </source>
</evidence>
<protein>
    <submittedName>
        <fullName evidence="4">Phosphatidylglycerophosphate synthase</fullName>
    </submittedName>
</protein>
<keyword evidence="3" id="KW-1133">Transmembrane helix</keyword>
<keyword evidence="5" id="KW-1185">Reference proteome</keyword>
<gene>
    <name evidence="4" type="ORF">SAMN05216402_0864</name>
</gene>
<evidence type="ECO:0000256" key="2">
    <source>
        <dbReference type="RuleBase" id="RU003750"/>
    </source>
</evidence>
<dbReference type="InterPro" id="IPR000462">
    <property type="entry name" value="CDP-OH_P_trans"/>
</dbReference>
<keyword evidence="3" id="KW-0472">Membrane</keyword>
<sequence>MITYIYILGDSETNIWGLSGRERLQRMLKAFKQTRVIDSPEQIPARAPALFLRADHLFDARVLMALVNTQVNLVLSSDAGQPVAIRITDGDMHHALASFMDGGKGESFSTLPRYTLRDLNLLGLQQTLKKRDLPYLLPISRDNCRRLESELFARSYKGVTDLVTKWLWPIPASWAVRVCVRFGIRPNQVTLLSLVFAVLAGVAFWYGHYGIGLVMGWLMTFMDTVDGKLARVTVTSSRVGDVLDHGLDIIHPPLWYMAWGVGLTAALTQTADLPMMFSLILIGYVGGRLCEGVFQFWIASFDIFIWRPLDSFNRLITARRNPNLILLTFGWFIDRPDIGLWLVIIWHLLSTLFLAVRVMMGWQARRAHGPLRSWFEDIVPGEDEGKLAVRIFAPLAVRKNDRKFTDR</sequence>
<evidence type="ECO:0000256" key="1">
    <source>
        <dbReference type="ARBA" id="ARBA00022679"/>
    </source>
</evidence>
<comment type="caution">
    <text evidence="4">The sequence shown here is derived from an EMBL/GenBank/DDBJ whole genome shotgun (WGS) entry which is preliminary data.</text>
</comment>
<keyword evidence="1 2" id="KW-0808">Transferase</keyword>
<feature type="transmembrane region" description="Helical" evidence="3">
    <location>
        <begin position="191"/>
        <end position="219"/>
    </location>
</feature>
<name>A0ABY0T8K1_9PROT</name>
<evidence type="ECO:0000313" key="4">
    <source>
        <dbReference type="EMBL" id="SDQ44208.1"/>
    </source>
</evidence>
<comment type="similarity">
    <text evidence="2">Belongs to the CDP-alcohol phosphatidyltransferase class-I family.</text>
</comment>
<proteinExistence type="inferred from homology"/>
<dbReference type="Gene3D" id="1.20.120.1760">
    <property type="match status" value="1"/>
</dbReference>
<organism evidence="4 5">
    <name type="scientific">Nitrosospira multiformis</name>
    <dbReference type="NCBI Taxonomy" id="1231"/>
    <lineage>
        <taxon>Bacteria</taxon>
        <taxon>Pseudomonadati</taxon>
        <taxon>Pseudomonadota</taxon>
        <taxon>Betaproteobacteria</taxon>
        <taxon>Nitrosomonadales</taxon>
        <taxon>Nitrosomonadaceae</taxon>
        <taxon>Nitrosospira</taxon>
    </lineage>
</organism>
<dbReference type="RefSeq" id="WP_308811298.1">
    <property type="nucleotide sequence ID" value="NZ_FNKY01000001.1"/>
</dbReference>
<dbReference type="InterPro" id="IPR048254">
    <property type="entry name" value="CDP_ALCOHOL_P_TRANSF_CS"/>
</dbReference>
<feature type="transmembrane region" description="Helical" evidence="3">
    <location>
        <begin position="338"/>
        <end position="356"/>
    </location>
</feature>
<dbReference type="PROSITE" id="PS00379">
    <property type="entry name" value="CDP_ALCOHOL_P_TRANSF"/>
    <property type="match status" value="1"/>
</dbReference>
<dbReference type="Proteomes" id="UP000183471">
    <property type="component" value="Unassembled WGS sequence"/>
</dbReference>
<accession>A0ABY0T8K1</accession>
<evidence type="ECO:0000256" key="3">
    <source>
        <dbReference type="SAM" id="Phobius"/>
    </source>
</evidence>